<dbReference type="EMBL" id="FNLL01000006">
    <property type="protein sequence ID" value="SDU31825.1"/>
    <property type="molecule type" value="Genomic_DNA"/>
</dbReference>
<reference evidence="2" key="1">
    <citation type="submission" date="2016-10" db="EMBL/GenBank/DDBJ databases">
        <authorList>
            <person name="Varghese N."/>
            <person name="Submissions S."/>
        </authorList>
    </citation>
    <scope>NUCLEOTIDE SEQUENCE [LARGE SCALE GENOMIC DNA]</scope>
    <source>
        <strain evidence="2">DSM 3384</strain>
    </source>
</reference>
<protein>
    <recommendedName>
        <fullName evidence="3">Replication initiation factor</fullName>
    </recommendedName>
</protein>
<sequence>MARLDKIDLPVPFIINDADDEYFFSIKEHGSQGYEWILNNSEYSLLIGNWRQPQSRPSVLLTIRSETLWRKGPFEAIFFIIKFLKKVGGKLTQIKISRLDLCVDTLFPEKLWSANILDHRVTRASDTKIFHSNKNLSGIAIGKNKFSARLYDKPLEIQQQSNKIWFFNIWGLKSVPADYKIIRVEFQLRREAIKELGIISINDLFKLIQNIWSYCTKHWLKFQDNPGKQSHQRKTLKWWESIQNGFNNMSPGNPLIRSKALKADKDRLSQQIMGLMSSFAALELETGWDIKPKNINLINTFKVFQKHLIQNNLNKIEFSKRVENKKAKFQRLNDKHLESLNLREQLGFSPNNAA</sequence>
<name>A0A1H2HJ16_9BACT</name>
<keyword evidence="2" id="KW-1185">Reference proteome</keyword>
<evidence type="ECO:0000313" key="1">
    <source>
        <dbReference type="EMBL" id="SDU31825.1"/>
    </source>
</evidence>
<accession>A0A1H2HJ16</accession>
<evidence type="ECO:0000313" key="2">
    <source>
        <dbReference type="Proteomes" id="UP000199608"/>
    </source>
</evidence>
<dbReference type="AlphaFoldDB" id="A0A1H2HJ16"/>
<organism evidence="1 2">
    <name type="scientific">Desulfobacula phenolica</name>
    <dbReference type="NCBI Taxonomy" id="90732"/>
    <lineage>
        <taxon>Bacteria</taxon>
        <taxon>Pseudomonadati</taxon>
        <taxon>Thermodesulfobacteriota</taxon>
        <taxon>Desulfobacteria</taxon>
        <taxon>Desulfobacterales</taxon>
        <taxon>Desulfobacteraceae</taxon>
        <taxon>Desulfobacula</taxon>
    </lineage>
</organism>
<proteinExistence type="predicted"/>
<dbReference type="RefSeq" id="WP_092234490.1">
    <property type="nucleotide sequence ID" value="NZ_FNLL01000006.1"/>
</dbReference>
<evidence type="ECO:0008006" key="3">
    <source>
        <dbReference type="Google" id="ProtNLM"/>
    </source>
</evidence>
<gene>
    <name evidence="1" type="ORF">SAMN04487931_106274</name>
</gene>
<dbReference type="Proteomes" id="UP000199608">
    <property type="component" value="Unassembled WGS sequence"/>
</dbReference>